<sequence>MIKMAGYHLRRLGPNSFTCQRLSQIVVNIYGGEPGELFPSVLLSLSGEDGNRNNSVCDAGGTFSFSNLFPGSFYLRPLLKYPSVEEAVATRNALYNLQ</sequence>
<comment type="caution">
    <text evidence="2">The sequence shown here is derived from an EMBL/GenBank/DDBJ whole genome shotgun (WGS) entry which is preliminary data.</text>
</comment>
<dbReference type="EMBL" id="JANAVB010021999">
    <property type="protein sequence ID" value="KAJ6824471.1"/>
    <property type="molecule type" value="Genomic_DNA"/>
</dbReference>
<protein>
    <submittedName>
        <fullName evidence="2">Nodal modulator 3</fullName>
    </submittedName>
</protein>
<dbReference type="GO" id="GO:0005789">
    <property type="term" value="C:endoplasmic reticulum membrane"/>
    <property type="evidence" value="ECO:0007669"/>
    <property type="project" value="TreeGrafter"/>
</dbReference>
<accession>A0AAX6EID2</accession>
<evidence type="ECO:0000313" key="2">
    <source>
        <dbReference type="EMBL" id="KAJ6803803.1"/>
    </source>
</evidence>
<keyword evidence="1" id="KW-0732">Signal</keyword>
<dbReference type="InterPro" id="IPR051417">
    <property type="entry name" value="SDr/BOS_complex"/>
</dbReference>
<proteinExistence type="predicted"/>
<dbReference type="Proteomes" id="UP001140949">
    <property type="component" value="Unassembled WGS sequence"/>
</dbReference>
<organism evidence="2 4">
    <name type="scientific">Iris pallida</name>
    <name type="common">Sweet iris</name>
    <dbReference type="NCBI Taxonomy" id="29817"/>
    <lineage>
        <taxon>Eukaryota</taxon>
        <taxon>Viridiplantae</taxon>
        <taxon>Streptophyta</taxon>
        <taxon>Embryophyta</taxon>
        <taxon>Tracheophyta</taxon>
        <taxon>Spermatophyta</taxon>
        <taxon>Magnoliopsida</taxon>
        <taxon>Liliopsida</taxon>
        <taxon>Asparagales</taxon>
        <taxon>Iridaceae</taxon>
        <taxon>Iridoideae</taxon>
        <taxon>Irideae</taxon>
        <taxon>Iris</taxon>
    </lineage>
</organism>
<dbReference type="SUPFAM" id="SSF49478">
    <property type="entry name" value="Cna protein B-type domain"/>
    <property type="match status" value="1"/>
</dbReference>
<reference evidence="2" key="2">
    <citation type="submission" date="2023-04" db="EMBL/GenBank/DDBJ databases">
        <authorList>
            <person name="Bruccoleri R.E."/>
            <person name="Oakeley E.J."/>
            <person name="Faust A.-M."/>
            <person name="Dessus-Babus S."/>
            <person name="Altorfer M."/>
            <person name="Burckhardt D."/>
            <person name="Oertli M."/>
            <person name="Naumann U."/>
            <person name="Petersen F."/>
            <person name="Wong J."/>
        </authorList>
    </citation>
    <scope>NUCLEOTIDE SEQUENCE</scope>
    <source>
        <strain evidence="2">GSM-AAB239-AS_SAM_17_03QT</strain>
        <tissue evidence="2">Leaf</tissue>
    </source>
</reference>
<name>A0AAX6EID2_IRIPA</name>
<dbReference type="EMBL" id="JANAVB010036274">
    <property type="protein sequence ID" value="KAJ6803803.1"/>
    <property type="molecule type" value="Genomic_DNA"/>
</dbReference>
<keyword evidence="4" id="KW-1185">Reference proteome</keyword>
<dbReference type="AlphaFoldDB" id="A0AAX6EID2"/>
<dbReference type="PANTHER" id="PTHR23303:SF14">
    <property type="entry name" value="BOS COMPLEX SUBUNIT NOMO1-RELATED"/>
    <property type="match status" value="1"/>
</dbReference>
<gene>
    <name evidence="2" type="ORF">M6B38_188385</name>
    <name evidence="3" type="ORF">M6B38_381695</name>
</gene>
<evidence type="ECO:0000313" key="4">
    <source>
        <dbReference type="Proteomes" id="UP001140949"/>
    </source>
</evidence>
<evidence type="ECO:0000313" key="3">
    <source>
        <dbReference type="EMBL" id="KAJ6824471.1"/>
    </source>
</evidence>
<evidence type="ECO:0000256" key="1">
    <source>
        <dbReference type="ARBA" id="ARBA00022729"/>
    </source>
</evidence>
<dbReference type="PANTHER" id="PTHR23303">
    <property type="entry name" value="CARBOXYPEPTIDASE REGULATORY REGION-CONTAINING"/>
    <property type="match status" value="1"/>
</dbReference>
<reference evidence="2" key="1">
    <citation type="journal article" date="2023" name="GigaByte">
        <title>Genome assembly of the bearded iris, Iris pallida Lam.</title>
        <authorList>
            <person name="Bruccoleri R.E."/>
            <person name="Oakeley E.J."/>
            <person name="Faust A.M.E."/>
            <person name="Altorfer M."/>
            <person name="Dessus-Babus S."/>
            <person name="Burckhardt D."/>
            <person name="Oertli M."/>
            <person name="Naumann U."/>
            <person name="Petersen F."/>
            <person name="Wong J."/>
        </authorList>
    </citation>
    <scope>NUCLEOTIDE SEQUENCE</scope>
    <source>
        <strain evidence="2">GSM-AAB239-AS_SAM_17_03QT</strain>
    </source>
</reference>